<name>A0A4P6WZ97_HYDPS</name>
<dbReference type="AlphaFoldDB" id="A0A4P6WZ97"/>
<proteinExistence type="predicted"/>
<dbReference type="InterPro" id="IPR021259">
    <property type="entry name" value="DUF2817"/>
</dbReference>
<evidence type="ECO:0000313" key="2">
    <source>
        <dbReference type="Proteomes" id="UP000293912"/>
    </source>
</evidence>
<dbReference type="CDD" id="cd06233">
    <property type="entry name" value="M14-like"/>
    <property type="match status" value="1"/>
</dbReference>
<dbReference type="Gene3D" id="3.40.630.10">
    <property type="entry name" value="Zn peptidases"/>
    <property type="match status" value="1"/>
</dbReference>
<dbReference type="KEGG" id="hpse:HPF_03440"/>
<reference evidence="1 2" key="1">
    <citation type="submission" date="2019-03" db="EMBL/GenBank/DDBJ databases">
        <authorList>
            <person name="Sebastian G."/>
            <person name="Baumann P."/>
            <person name="Ruckert C."/>
            <person name="Kalinowski J."/>
            <person name="Nebel B."/>
            <person name="Takors R."/>
            <person name="Blombach B."/>
        </authorList>
    </citation>
    <scope>NUCLEOTIDE SEQUENCE [LARGE SCALE GENOMIC DNA]</scope>
    <source>
        <strain evidence="1 2">DSM 1084</strain>
    </source>
</reference>
<protein>
    <recommendedName>
        <fullName evidence="3">DUF2817 domain-containing protein</fullName>
    </recommendedName>
</protein>
<sequence>MINPQSAFASSYARARVQFLEGAAAAGMAIRSHNHPLPGRDQETLAMDVALDGPPDAERLLVVSSACHGVEGFCGSGIQVFATHDADWRAHARAAGVAVLYIHALNPYGFSHLRRVTEDNVDLNRNFQDFSQPLPANPAYDELHPFLLPAVWPPVAENEAVIAHFIGRKGLGAYQSAVSQGQHSHPDGLFFGGTAPTWSHRTLREVLREHGRSARYIAWIDLHTGLGPSGLGERIFACRDDDAALQRARAWWGGDGQTPVTSIYDGSSASARLTGLMWNAVYEECPQAQYTGIALEYGTLPLLDVLNALRGDQWMRLHPDAPAGLRTVIQKRVRDAFYVDTDDWRAQVVSQARQALFQAVDGLRRSPPQ</sequence>
<dbReference type="SUPFAM" id="SSF53187">
    <property type="entry name" value="Zn-dependent exopeptidases"/>
    <property type="match status" value="1"/>
</dbReference>
<evidence type="ECO:0000313" key="1">
    <source>
        <dbReference type="EMBL" id="QBM26721.1"/>
    </source>
</evidence>
<gene>
    <name evidence="1" type="ORF">HPF_03440</name>
</gene>
<dbReference type="Pfam" id="PF10994">
    <property type="entry name" value="DUF2817"/>
    <property type="match status" value="1"/>
</dbReference>
<accession>A0A4P6WZ97</accession>
<keyword evidence="2" id="KW-1185">Reference proteome</keyword>
<dbReference type="Proteomes" id="UP000293912">
    <property type="component" value="Chromosome"/>
</dbReference>
<organism evidence="1 2">
    <name type="scientific">Hydrogenophaga pseudoflava</name>
    <name type="common">Pseudomonas carboxydoflava</name>
    <dbReference type="NCBI Taxonomy" id="47421"/>
    <lineage>
        <taxon>Bacteria</taxon>
        <taxon>Pseudomonadati</taxon>
        <taxon>Pseudomonadota</taxon>
        <taxon>Betaproteobacteria</taxon>
        <taxon>Burkholderiales</taxon>
        <taxon>Comamonadaceae</taxon>
        <taxon>Hydrogenophaga</taxon>
    </lineage>
</organism>
<dbReference type="RefSeq" id="WP_133155752.1">
    <property type="nucleotide sequence ID" value="NZ_CP037867.1"/>
</dbReference>
<dbReference type="EMBL" id="CP037867">
    <property type="protein sequence ID" value="QBM26721.1"/>
    <property type="molecule type" value="Genomic_DNA"/>
</dbReference>
<evidence type="ECO:0008006" key="3">
    <source>
        <dbReference type="Google" id="ProtNLM"/>
    </source>
</evidence>